<keyword evidence="7" id="KW-0807">Transducer</keyword>
<dbReference type="PANTHER" id="PTHR10489">
    <property type="entry name" value="CELL ADHESION MOLECULE"/>
    <property type="match status" value="1"/>
</dbReference>
<evidence type="ECO:0000256" key="2">
    <source>
        <dbReference type="ARBA" id="ARBA00022692"/>
    </source>
</evidence>
<evidence type="ECO:0000259" key="10">
    <source>
        <dbReference type="PROSITE" id="PS50262"/>
    </source>
</evidence>
<evidence type="ECO:0000256" key="1">
    <source>
        <dbReference type="ARBA" id="ARBA00004370"/>
    </source>
</evidence>
<dbReference type="GO" id="GO:0060326">
    <property type="term" value="P:cell chemotaxis"/>
    <property type="evidence" value="ECO:0007669"/>
    <property type="project" value="TreeGrafter"/>
</dbReference>
<organism evidence="11 12">
    <name type="scientific">Gouania willdenowi</name>
    <name type="common">Blunt-snouted clingfish</name>
    <name type="synonym">Lepadogaster willdenowi</name>
    <dbReference type="NCBI Taxonomy" id="441366"/>
    <lineage>
        <taxon>Eukaryota</taxon>
        <taxon>Metazoa</taxon>
        <taxon>Chordata</taxon>
        <taxon>Craniata</taxon>
        <taxon>Vertebrata</taxon>
        <taxon>Euteleostomi</taxon>
        <taxon>Actinopterygii</taxon>
        <taxon>Neopterygii</taxon>
        <taxon>Teleostei</taxon>
        <taxon>Neoteleostei</taxon>
        <taxon>Acanthomorphata</taxon>
        <taxon>Ovalentaria</taxon>
        <taxon>Blenniimorphae</taxon>
        <taxon>Blenniiformes</taxon>
        <taxon>Gobiesocoidei</taxon>
        <taxon>Gobiesocidae</taxon>
        <taxon>Gobiesocinae</taxon>
        <taxon>Gouania</taxon>
    </lineage>
</organism>
<feature type="transmembrane region" description="Helical" evidence="9">
    <location>
        <begin position="20"/>
        <end position="41"/>
    </location>
</feature>
<keyword evidence="3 9" id="KW-1133">Transmembrane helix</keyword>
<feature type="region of interest" description="Disordered" evidence="8">
    <location>
        <begin position="150"/>
        <end position="174"/>
    </location>
</feature>
<keyword evidence="4" id="KW-0297">G-protein coupled receptor</keyword>
<dbReference type="InterPro" id="IPR000276">
    <property type="entry name" value="GPCR_Rhodpsn"/>
</dbReference>
<dbReference type="Pfam" id="PF00001">
    <property type="entry name" value="7tm_1"/>
    <property type="match status" value="1"/>
</dbReference>
<evidence type="ECO:0000256" key="8">
    <source>
        <dbReference type="SAM" id="MobiDB-lite"/>
    </source>
</evidence>
<dbReference type="GO" id="GO:0007204">
    <property type="term" value="P:positive regulation of cytosolic calcium ion concentration"/>
    <property type="evidence" value="ECO:0007669"/>
    <property type="project" value="TreeGrafter"/>
</dbReference>
<dbReference type="AlphaFoldDB" id="A0A8C5DI60"/>
<sequence>TFLFSYTESWLWLSSLQPAFLGLVTLVGLLGNALVLGVFCLQRRPCSVADIYLGNLAAADLVMMCCLPFWAVTIARGYQWDFGELLCKLVNVAITMNYMCSVLFLVLSRLRRASWAKRVCLGIWTVGFLFTLPVLLFRTVSHLEDPATVRSTLSSSSSSGPTSGREPETFSEQL</sequence>
<evidence type="ECO:0000256" key="9">
    <source>
        <dbReference type="SAM" id="Phobius"/>
    </source>
</evidence>
<evidence type="ECO:0000313" key="12">
    <source>
        <dbReference type="Proteomes" id="UP000694680"/>
    </source>
</evidence>
<evidence type="ECO:0000256" key="6">
    <source>
        <dbReference type="ARBA" id="ARBA00023170"/>
    </source>
</evidence>
<keyword evidence="12" id="KW-1185">Reference proteome</keyword>
<dbReference type="GO" id="GO:0016493">
    <property type="term" value="F:C-C chemokine receptor activity"/>
    <property type="evidence" value="ECO:0007669"/>
    <property type="project" value="TreeGrafter"/>
</dbReference>
<feature type="transmembrane region" description="Helical" evidence="9">
    <location>
        <begin position="53"/>
        <end position="77"/>
    </location>
</feature>
<dbReference type="PROSITE" id="PS50262">
    <property type="entry name" value="G_PROTEIN_RECEP_F1_2"/>
    <property type="match status" value="1"/>
</dbReference>
<proteinExistence type="predicted"/>
<evidence type="ECO:0000256" key="5">
    <source>
        <dbReference type="ARBA" id="ARBA00023136"/>
    </source>
</evidence>
<dbReference type="Ensembl" id="ENSGWIT00000006187.1">
    <property type="protein sequence ID" value="ENSGWIP00000005681.1"/>
    <property type="gene ID" value="ENSGWIG00000003193.1"/>
</dbReference>
<evidence type="ECO:0000256" key="4">
    <source>
        <dbReference type="ARBA" id="ARBA00023040"/>
    </source>
</evidence>
<dbReference type="InterPro" id="IPR017452">
    <property type="entry name" value="GPCR_Rhodpsn_7TM"/>
</dbReference>
<dbReference type="GO" id="GO:0009897">
    <property type="term" value="C:external side of plasma membrane"/>
    <property type="evidence" value="ECO:0007669"/>
    <property type="project" value="TreeGrafter"/>
</dbReference>
<evidence type="ECO:0000256" key="3">
    <source>
        <dbReference type="ARBA" id="ARBA00022989"/>
    </source>
</evidence>
<dbReference type="GO" id="GO:0019722">
    <property type="term" value="P:calcium-mediated signaling"/>
    <property type="evidence" value="ECO:0007669"/>
    <property type="project" value="TreeGrafter"/>
</dbReference>
<reference evidence="11" key="3">
    <citation type="submission" date="2025-09" db="UniProtKB">
        <authorList>
            <consortium name="Ensembl"/>
        </authorList>
    </citation>
    <scope>IDENTIFICATION</scope>
</reference>
<feature type="domain" description="G-protein coupled receptors family 1 profile" evidence="10">
    <location>
        <begin position="31"/>
        <end position="112"/>
    </location>
</feature>
<keyword evidence="5 9" id="KW-0472">Membrane</keyword>
<feature type="compositionally biased region" description="Low complexity" evidence="8">
    <location>
        <begin position="150"/>
        <end position="164"/>
    </location>
</feature>
<dbReference type="Proteomes" id="UP000694680">
    <property type="component" value="Chromosome 24"/>
</dbReference>
<dbReference type="SUPFAM" id="SSF81321">
    <property type="entry name" value="Family A G protein-coupled receptor-like"/>
    <property type="match status" value="1"/>
</dbReference>
<dbReference type="Gene3D" id="1.20.1070.10">
    <property type="entry name" value="Rhodopsin 7-helix transmembrane proteins"/>
    <property type="match status" value="1"/>
</dbReference>
<dbReference type="GO" id="GO:0006955">
    <property type="term" value="P:immune response"/>
    <property type="evidence" value="ECO:0007669"/>
    <property type="project" value="TreeGrafter"/>
</dbReference>
<keyword evidence="6" id="KW-0675">Receptor</keyword>
<accession>A0A8C5DI60</accession>
<dbReference type="InterPro" id="IPR050119">
    <property type="entry name" value="CCR1-9-like"/>
</dbReference>
<protein>
    <submittedName>
        <fullName evidence="11">Si:dkey-63b1.1</fullName>
    </submittedName>
</protein>
<dbReference type="PRINTS" id="PR00237">
    <property type="entry name" value="GPCRRHODOPSN"/>
</dbReference>
<reference evidence="11" key="1">
    <citation type="submission" date="2020-06" db="EMBL/GenBank/DDBJ databases">
        <authorList>
            <consortium name="Wellcome Sanger Institute Data Sharing"/>
        </authorList>
    </citation>
    <scope>NUCLEOTIDE SEQUENCE [LARGE SCALE GENOMIC DNA]</scope>
</reference>
<reference evidence="11" key="2">
    <citation type="submission" date="2025-08" db="UniProtKB">
        <authorList>
            <consortium name="Ensembl"/>
        </authorList>
    </citation>
    <scope>IDENTIFICATION</scope>
</reference>
<name>A0A8C5DI60_GOUWI</name>
<feature type="transmembrane region" description="Helical" evidence="9">
    <location>
        <begin position="89"/>
        <end position="107"/>
    </location>
</feature>
<evidence type="ECO:0000256" key="7">
    <source>
        <dbReference type="ARBA" id="ARBA00023224"/>
    </source>
</evidence>
<keyword evidence="2 9" id="KW-0812">Transmembrane</keyword>
<dbReference type="GO" id="GO:0019957">
    <property type="term" value="F:C-C chemokine binding"/>
    <property type="evidence" value="ECO:0007669"/>
    <property type="project" value="TreeGrafter"/>
</dbReference>
<feature type="transmembrane region" description="Helical" evidence="9">
    <location>
        <begin position="119"/>
        <end position="137"/>
    </location>
</feature>
<dbReference type="PANTHER" id="PTHR10489:SF957">
    <property type="entry name" value="B2 BRADYKININ RECEPTOR"/>
    <property type="match status" value="1"/>
</dbReference>
<comment type="subcellular location">
    <subcellularLocation>
        <location evidence="1">Membrane</location>
    </subcellularLocation>
</comment>
<evidence type="ECO:0000313" key="11">
    <source>
        <dbReference type="Ensembl" id="ENSGWIP00000005681.1"/>
    </source>
</evidence>